<name>A0A0E9S8F5_ANGAN</name>
<reference evidence="1" key="1">
    <citation type="submission" date="2014-11" db="EMBL/GenBank/DDBJ databases">
        <authorList>
            <person name="Amaro Gonzalez C."/>
        </authorList>
    </citation>
    <scope>NUCLEOTIDE SEQUENCE</scope>
</reference>
<organism evidence="1">
    <name type="scientific">Anguilla anguilla</name>
    <name type="common">European freshwater eel</name>
    <name type="synonym">Muraena anguilla</name>
    <dbReference type="NCBI Taxonomy" id="7936"/>
    <lineage>
        <taxon>Eukaryota</taxon>
        <taxon>Metazoa</taxon>
        <taxon>Chordata</taxon>
        <taxon>Craniata</taxon>
        <taxon>Vertebrata</taxon>
        <taxon>Euteleostomi</taxon>
        <taxon>Actinopterygii</taxon>
        <taxon>Neopterygii</taxon>
        <taxon>Teleostei</taxon>
        <taxon>Anguilliformes</taxon>
        <taxon>Anguillidae</taxon>
        <taxon>Anguilla</taxon>
    </lineage>
</organism>
<dbReference type="AlphaFoldDB" id="A0A0E9S8F5"/>
<sequence>MCIPSKPTFSLLQVDHV</sequence>
<reference evidence="1" key="2">
    <citation type="journal article" date="2015" name="Fish Shellfish Immunol.">
        <title>Early steps in the European eel (Anguilla anguilla)-Vibrio vulnificus interaction in the gills: Role of the RtxA13 toxin.</title>
        <authorList>
            <person name="Callol A."/>
            <person name="Pajuelo D."/>
            <person name="Ebbesson L."/>
            <person name="Teles M."/>
            <person name="MacKenzie S."/>
            <person name="Amaro C."/>
        </authorList>
    </citation>
    <scope>NUCLEOTIDE SEQUENCE</scope>
</reference>
<accession>A0A0E9S8F5</accession>
<evidence type="ECO:0000313" key="1">
    <source>
        <dbReference type="EMBL" id="JAH37714.1"/>
    </source>
</evidence>
<proteinExistence type="predicted"/>
<dbReference type="EMBL" id="GBXM01070863">
    <property type="protein sequence ID" value="JAH37714.1"/>
    <property type="molecule type" value="Transcribed_RNA"/>
</dbReference>
<dbReference type="EMBL" id="GBXM01091748">
    <property type="protein sequence ID" value="JAH16829.1"/>
    <property type="molecule type" value="Transcribed_RNA"/>
</dbReference>
<protein>
    <submittedName>
        <fullName evidence="1">Uncharacterized protein</fullName>
    </submittedName>
</protein>